<evidence type="ECO:0000256" key="5">
    <source>
        <dbReference type="ARBA" id="ARBA00023098"/>
    </source>
</evidence>
<dbReference type="PANTHER" id="PTHR34043:SF3">
    <property type="entry name" value="ALPHA_BETA-HYDROLASES SUPERFAMILY PROTEIN"/>
    <property type="match status" value="1"/>
</dbReference>
<dbReference type="GO" id="GO:0006629">
    <property type="term" value="P:lipid metabolic process"/>
    <property type="evidence" value="ECO:0007669"/>
    <property type="project" value="UniProtKB-KW"/>
</dbReference>
<accession>A0A381XWM1</accession>
<feature type="domain" description="Lipase-like C-terminal" evidence="6">
    <location>
        <begin position="12"/>
        <end position="223"/>
    </location>
</feature>
<reference evidence="7" key="1">
    <citation type="submission" date="2018-05" db="EMBL/GenBank/DDBJ databases">
        <authorList>
            <person name="Lanie J.A."/>
            <person name="Ng W.-L."/>
            <person name="Kazmierczak K.M."/>
            <person name="Andrzejewski T.M."/>
            <person name="Davidsen T.M."/>
            <person name="Wayne K.J."/>
            <person name="Tettelin H."/>
            <person name="Glass J.I."/>
            <person name="Rusch D."/>
            <person name="Podicherti R."/>
            <person name="Tsui H.-C.T."/>
            <person name="Winkler M.E."/>
        </authorList>
    </citation>
    <scope>NUCLEOTIDE SEQUENCE</scope>
</reference>
<dbReference type="PANTHER" id="PTHR34043">
    <property type="entry name" value="ALPHA/BETA-HYDROLASES SUPERFAMILY PROTEIN"/>
    <property type="match status" value="1"/>
</dbReference>
<keyword evidence="2" id="KW-0964">Secreted</keyword>
<evidence type="ECO:0000256" key="2">
    <source>
        <dbReference type="ARBA" id="ARBA00022525"/>
    </source>
</evidence>
<comment type="subcellular location">
    <subcellularLocation>
        <location evidence="1">Secreted</location>
    </subcellularLocation>
</comment>
<organism evidence="7">
    <name type="scientific">marine metagenome</name>
    <dbReference type="NCBI Taxonomy" id="408172"/>
    <lineage>
        <taxon>unclassified sequences</taxon>
        <taxon>metagenomes</taxon>
        <taxon>ecological metagenomes</taxon>
    </lineage>
</organism>
<dbReference type="EMBL" id="UINC01016654">
    <property type="protein sequence ID" value="SVA69179.1"/>
    <property type="molecule type" value="Genomic_DNA"/>
</dbReference>
<dbReference type="InterPro" id="IPR056304">
    <property type="entry name" value="Lip-like_C"/>
</dbReference>
<protein>
    <recommendedName>
        <fullName evidence="6">Lipase-like C-terminal domain-containing protein</fullName>
    </recommendedName>
</protein>
<gene>
    <name evidence="7" type="ORF">METZ01_LOCUS122033</name>
</gene>
<feature type="non-terminal residue" evidence="7">
    <location>
        <position position="223"/>
    </location>
</feature>
<evidence type="ECO:0000256" key="4">
    <source>
        <dbReference type="ARBA" id="ARBA00022801"/>
    </source>
</evidence>
<evidence type="ECO:0000256" key="3">
    <source>
        <dbReference type="ARBA" id="ARBA00022729"/>
    </source>
</evidence>
<dbReference type="AlphaFoldDB" id="A0A381XWM1"/>
<name>A0A381XWM1_9ZZZZ</name>
<dbReference type="Gene3D" id="3.40.50.1820">
    <property type="entry name" value="alpha/beta hydrolase"/>
    <property type="match status" value="1"/>
</dbReference>
<dbReference type="Pfam" id="PF24708">
    <property type="entry name" value="Lip_C"/>
    <property type="match status" value="1"/>
</dbReference>
<keyword evidence="3" id="KW-0732">Signal</keyword>
<evidence type="ECO:0000313" key="7">
    <source>
        <dbReference type="EMBL" id="SVA69179.1"/>
    </source>
</evidence>
<evidence type="ECO:0000256" key="1">
    <source>
        <dbReference type="ARBA" id="ARBA00004613"/>
    </source>
</evidence>
<dbReference type="InterPro" id="IPR029058">
    <property type="entry name" value="AB_hydrolase_fold"/>
</dbReference>
<proteinExistence type="predicted"/>
<dbReference type="GO" id="GO:0016787">
    <property type="term" value="F:hydrolase activity"/>
    <property type="evidence" value="ECO:0007669"/>
    <property type="project" value="UniProtKB-KW"/>
</dbReference>
<keyword evidence="5" id="KW-0443">Lipid metabolism</keyword>
<keyword evidence="4" id="KW-0378">Hydrolase</keyword>
<evidence type="ECO:0000259" key="6">
    <source>
        <dbReference type="Pfam" id="PF24708"/>
    </source>
</evidence>
<sequence length="223" mass="25579">MGWGPNELGGYHYWGGRKDYVEMLELDGHVVFVVSVGPVSSNWERAIEVYYQLKGGQVDYGRNHSEKHNIIQEPEGKSYEAIYPEWDENHPVHLIGHSMGGQTARMLNYLLTQEIYEDEENKVREQSDLLGGVQRNLIKSITAISAPHNGTTLTEVVTKTIPFIQYFVGVAGVVGTQFYNFDLEQWGFNRKEDETWASYINRMRTHDAWQTKNMSSWDLSLDG</sequence>
<dbReference type="GO" id="GO:0005576">
    <property type="term" value="C:extracellular region"/>
    <property type="evidence" value="ECO:0007669"/>
    <property type="project" value="UniProtKB-SubCell"/>
</dbReference>
<dbReference type="SUPFAM" id="SSF53474">
    <property type="entry name" value="alpha/beta-Hydrolases"/>
    <property type="match status" value="1"/>
</dbReference>